<evidence type="ECO:0000313" key="2">
    <source>
        <dbReference type="Proteomes" id="UP000005589"/>
    </source>
</evidence>
<organism evidence="1 2">
    <name type="scientific">Streptococcus sanguinis SK355</name>
    <dbReference type="NCBI Taxonomy" id="888816"/>
    <lineage>
        <taxon>Bacteria</taxon>
        <taxon>Bacillati</taxon>
        <taxon>Bacillota</taxon>
        <taxon>Bacilli</taxon>
        <taxon>Lactobacillales</taxon>
        <taxon>Streptococcaceae</taxon>
        <taxon>Streptococcus</taxon>
    </lineage>
</organism>
<accession>F3UQM2</accession>
<dbReference type="EMBL" id="AFFN01000013">
    <property type="protein sequence ID" value="EGJ41726.1"/>
    <property type="molecule type" value="Genomic_DNA"/>
</dbReference>
<sequence length="45" mass="4960">MKNSRAGKFKREGQLIALLPIDPNTSQSAFSAILLQIPLSLYKSL</sequence>
<gene>
    <name evidence="1" type="ORF">HMPREF9389_1130</name>
</gene>
<dbReference type="AlphaFoldDB" id="F3UQM2"/>
<name>F3UQM2_STRSA</name>
<protein>
    <submittedName>
        <fullName evidence="1">Uncharacterized protein</fullName>
    </submittedName>
</protein>
<reference evidence="1 2" key="1">
    <citation type="submission" date="2011-03" db="EMBL/GenBank/DDBJ databases">
        <authorList>
            <person name="Muzny D."/>
            <person name="Qin X."/>
            <person name="Deng J."/>
            <person name="Jiang H."/>
            <person name="Liu Y."/>
            <person name="Qu J."/>
            <person name="Song X.-Z."/>
            <person name="Zhang L."/>
            <person name="Thornton R."/>
            <person name="Coyle M."/>
            <person name="Francisco L."/>
            <person name="Jackson L."/>
            <person name="Javaid M."/>
            <person name="Korchina V."/>
            <person name="Kovar C."/>
            <person name="Mata R."/>
            <person name="Mathew T."/>
            <person name="Ngo R."/>
            <person name="Nguyen L."/>
            <person name="Nguyen N."/>
            <person name="Okwuonu G."/>
            <person name="Ongeri F."/>
            <person name="Pham C."/>
            <person name="Simmons D."/>
            <person name="Wilczek-Boney K."/>
            <person name="Hale W."/>
            <person name="Jakkamsetti A."/>
            <person name="Pham P."/>
            <person name="Ruth R."/>
            <person name="San Lucas F."/>
            <person name="Warren J."/>
            <person name="Zhang J."/>
            <person name="Zhao Z."/>
            <person name="Zhou C."/>
            <person name="Zhu D."/>
            <person name="Lee S."/>
            <person name="Bess C."/>
            <person name="Blankenburg K."/>
            <person name="Forbes L."/>
            <person name="Fu Q."/>
            <person name="Gubbala S."/>
            <person name="Hirani K."/>
            <person name="Jayaseelan J.C."/>
            <person name="Lara F."/>
            <person name="Munidasa M."/>
            <person name="Palculict T."/>
            <person name="Patil S."/>
            <person name="Pu L.-L."/>
            <person name="Saada N."/>
            <person name="Tang L."/>
            <person name="Weissenberger G."/>
            <person name="Zhu Y."/>
            <person name="Hemphill L."/>
            <person name="Shang Y."/>
            <person name="Youmans B."/>
            <person name="Ayvaz T."/>
            <person name="Ross M."/>
            <person name="Santibanez J."/>
            <person name="Aqrawi P."/>
            <person name="Gross S."/>
            <person name="Joshi V."/>
            <person name="Fowler G."/>
            <person name="Nazareth L."/>
            <person name="Reid J."/>
            <person name="Worley K."/>
            <person name="Petrosino J."/>
            <person name="Highlander S."/>
            <person name="Gibbs R."/>
        </authorList>
    </citation>
    <scope>NUCLEOTIDE SEQUENCE [LARGE SCALE GENOMIC DNA]</scope>
    <source>
        <strain evidence="1 2">SK355</strain>
    </source>
</reference>
<dbReference type="HOGENOM" id="CLU_3205999_0_0_9"/>
<proteinExistence type="predicted"/>
<dbReference type="PATRIC" id="fig|888816.3.peg.1103"/>
<comment type="caution">
    <text evidence="1">The sequence shown here is derived from an EMBL/GenBank/DDBJ whole genome shotgun (WGS) entry which is preliminary data.</text>
</comment>
<evidence type="ECO:0000313" key="1">
    <source>
        <dbReference type="EMBL" id="EGJ41726.1"/>
    </source>
</evidence>
<dbReference type="Proteomes" id="UP000005589">
    <property type="component" value="Unassembled WGS sequence"/>
</dbReference>